<dbReference type="Proteomes" id="UP000239757">
    <property type="component" value="Unassembled WGS sequence"/>
</dbReference>
<accession>A0A2P5XD23</accession>
<evidence type="ECO:0000256" key="1">
    <source>
        <dbReference type="SAM" id="MobiDB-lite"/>
    </source>
</evidence>
<protein>
    <submittedName>
        <fullName evidence="2">Uncharacterized protein</fullName>
    </submittedName>
</protein>
<dbReference type="OrthoDB" id="267397at2759"/>
<proteinExistence type="predicted"/>
<dbReference type="AlphaFoldDB" id="A0A2P5XD23"/>
<dbReference type="EMBL" id="KZ665145">
    <property type="protein sequence ID" value="PPS01228.1"/>
    <property type="molecule type" value="Genomic_DNA"/>
</dbReference>
<feature type="region of interest" description="Disordered" evidence="1">
    <location>
        <begin position="1"/>
        <end position="26"/>
    </location>
</feature>
<organism evidence="2 3">
    <name type="scientific">Gossypium barbadense</name>
    <name type="common">Sea Island cotton</name>
    <name type="synonym">Hibiscus barbadensis</name>
    <dbReference type="NCBI Taxonomy" id="3634"/>
    <lineage>
        <taxon>Eukaryota</taxon>
        <taxon>Viridiplantae</taxon>
        <taxon>Streptophyta</taxon>
        <taxon>Embryophyta</taxon>
        <taxon>Tracheophyta</taxon>
        <taxon>Spermatophyta</taxon>
        <taxon>Magnoliopsida</taxon>
        <taxon>eudicotyledons</taxon>
        <taxon>Gunneridae</taxon>
        <taxon>Pentapetalae</taxon>
        <taxon>rosids</taxon>
        <taxon>malvids</taxon>
        <taxon>Malvales</taxon>
        <taxon>Malvaceae</taxon>
        <taxon>Malvoideae</taxon>
        <taxon>Gossypium</taxon>
    </lineage>
</organism>
<evidence type="ECO:0000313" key="3">
    <source>
        <dbReference type="Proteomes" id="UP000239757"/>
    </source>
</evidence>
<gene>
    <name evidence="2" type="ORF">GOBAR_AA19436</name>
</gene>
<feature type="compositionally biased region" description="Polar residues" evidence="1">
    <location>
        <begin position="1"/>
        <end position="23"/>
    </location>
</feature>
<reference evidence="2 3" key="1">
    <citation type="submission" date="2015-01" db="EMBL/GenBank/DDBJ databases">
        <title>Genome of allotetraploid Gossypium barbadense reveals genomic plasticity and fiber elongation in cotton evolution.</title>
        <authorList>
            <person name="Chen X."/>
            <person name="Liu X."/>
            <person name="Zhao B."/>
            <person name="Zheng H."/>
            <person name="Hu Y."/>
            <person name="Lu G."/>
            <person name="Yang C."/>
            <person name="Chen J."/>
            <person name="Shan C."/>
            <person name="Zhang L."/>
            <person name="Zhou Y."/>
            <person name="Wang L."/>
            <person name="Guo W."/>
            <person name="Bai Y."/>
            <person name="Ruan J."/>
            <person name="Shangguan X."/>
            <person name="Mao Y."/>
            <person name="Jiang J."/>
            <person name="Zhu Y."/>
            <person name="Lei J."/>
            <person name="Kang H."/>
            <person name="Chen S."/>
            <person name="He X."/>
            <person name="Wang R."/>
            <person name="Wang Y."/>
            <person name="Chen J."/>
            <person name="Wang L."/>
            <person name="Yu S."/>
            <person name="Wang B."/>
            <person name="Wei J."/>
            <person name="Song S."/>
            <person name="Lu X."/>
            <person name="Gao Z."/>
            <person name="Gu W."/>
            <person name="Deng X."/>
            <person name="Ma D."/>
            <person name="Wang S."/>
            <person name="Liang W."/>
            <person name="Fang L."/>
            <person name="Cai C."/>
            <person name="Zhu X."/>
            <person name="Zhou B."/>
            <person name="Zhang Y."/>
            <person name="Chen Z."/>
            <person name="Xu S."/>
            <person name="Zhu R."/>
            <person name="Wang S."/>
            <person name="Zhang T."/>
            <person name="Zhao G."/>
        </authorList>
    </citation>
    <scope>NUCLEOTIDE SEQUENCE [LARGE SCALE GENOMIC DNA]</scope>
    <source>
        <strain evidence="3">cv. Xinhai21</strain>
        <tissue evidence="2">Leaf</tissue>
    </source>
</reference>
<name>A0A2P5XD23_GOSBA</name>
<evidence type="ECO:0000313" key="2">
    <source>
        <dbReference type="EMBL" id="PPS01228.1"/>
    </source>
</evidence>
<sequence length="67" mass="6869">MQSQPLSRTSLGDTNGNSSNQGNDVGAIIPHNCAGQILHSVVFGTFTVGDQSEGIIPALTRGGLEMA</sequence>